<dbReference type="Pfam" id="PF20902">
    <property type="entry name" value="CXCL16"/>
    <property type="match status" value="1"/>
</dbReference>
<evidence type="ECO:0000256" key="2">
    <source>
        <dbReference type="ARBA" id="ARBA00010665"/>
    </source>
</evidence>
<feature type="signal peptide" evidence="15">
    <location>
        <begin position="1"/>
        <end position="20"/>
    </location>
</feature>
<dbReference type="GO" id="GO:0016020">
    <property type="term" value="C:membrane"/>
    <property type="evidence" value="ECO:0007669"/>
    <property type="project" value="UniProtKB-SubCell"/>
</dbReference>
<evidence type="ECO:0000256" key="7">
    <source>
        <dbReference type="ARBA" id="ARBA00022729"/>
    </source>
</evidence>
<dbReference type="GO" id="GO:0030307">
    <property type="term" value="P:positive regulation of cell growth"/>
    <property type="evidence" value="ECO:0007669"/>
    <property type="project" value="InterPro"/>
</dbReference>
<feature type="transmembrane region" description="Helical" evidence="14">
    <location>
        <begin position="209"/>
        <end position="229"/>
    </location>
</feature>
<dbReference type="RefSeq" id="XP_018109228.1">
    <property type="nucleotide sequence ID" value="XM_018253739.2"/>
</dbReference>
<comment type="similarity">
    <text evidence="2">Belongs to the intercrine alpha (chemokine CxC) family.</text>
</comment>
<dbReference type="SUPFAM" id="SSF54117">
    <property type="entry name" value="Interleukin 8-like chemokines"/>
    <property type="match status" value="1"/>
</dbReference>
<evidence type="ECO:0000256" key="9">
    <source>
        <dbReference type="ARBA" id="ARBA00023136"/>
    </source>
</evidence>
<keyword evidence="6 14" id="KW-0812">Transmembrane</keyword>
<keyword evidence="4" id="KW-0145">Chemotaxis</keyword>
<dbReference type="Bgee" id="108711734">
    <property type="expression patterns" value="Expressed in spleen and 14 other cell types or tissues"/>
</dbReference>
<evidence type="ECO:0000256" key="3">
    <source>
        <dbReference type="ARBA" id="ARBA00017995"/>
    </source>
</evidence>
<evidence type="ECO:0000256" key="4">
    <source>
        <dbReference type="ARBA" id="ARBA00022500"/>
    </source>
</evidence>
<dbReference type="InterPro" id="IPR026296">
    <property type="entry name" value="CXCL16"/>
</dbReference>
<dbReference type="OMA" id="RCNSYIR"/>
<evidence type="ECO:0000313" key="17">
    <source>
        <dbReference type="Proteomes" id="UP000186698"/>
    </source>
</evidence>
<gene>
    <name evidence="18 19" type="primary">LOC108711734</name>
</gene>
<dbReference type="GO" id="GO:0005044">
    <property type="term" value="F:scavenger receptor activity"/>
    <property type="evidence" value="ECO:0007669"/>
    <property type="project" value="InterPro"/>
</dbReference>
<dbReference type="GO" id="GO:0010818">
    <property type="term" value="P:T cell chemotaxis"/>
    <property type="evidence" value="ECO:0007669"/>
    <property type="project" value="TreeGrafter"/>
</dbReference>
<feature type="chain" id="PRO_5044562439" description="C-X-C motif chemokine 16" evidence="15">
    <location>
        <begin position="21"/>
        <end position="251"/>
    </location>
</feature>
<dbReference type="PANTHER" id="PTHR14385">
    <property type="entry name" value="CXC CHEMOKINE LIGAND"/>
    <property type="match status" value="1"/>
</dbReference>
<dbReference type="STRING" id="8355.A0A1L8H354"/>
<dbReference type="PaxDb" id="8355-A0A1L8H354"/>
<dbReference type="GO" id="GO:0006898">
    <property type="term" value="P:receptor-mediated endocytosis"/>
    <property type="evidence" value="ECO:0007669"/>
    <property type="project" value="InterPro"/>
</dbReference>
<feature type="compositionally biased region" description="Basic and acidic residues" evidence="13">
    <location>
        <begin position="189"/>
        <end position="200"/>
    </location>
</feature>
<accession>A0A1L8H354</accession>
<dbReference type="RefSeq" id="XP_018109226.1">
    <property type="nucleotide sequence ID" value="XM_018253737.2"/>
</dbReference>
<comment type="subcellular location">
    <subcellularLocation>
        <location evidence="1">Membrane</location>
        <topology evidence="1">Single-pass type I membrane protein</topology>
    </subcellularLocation>
</comment>
<dbReference type="GO" id="GO:0030335">
    <property type="term" value="P:positive regulation of cell migration"/>
    <property type="evidence" value="ECO:0007669"/>
    <property type="project" value="InterPro"/>
</dbReference>
<evidence type="ECO:0000259" key="16">
    <source>
        <dbReference type="Pfam" id="PF20902"/>
    </source>
</evidence>
<proteinExistence type="inferred from homology"/>
<feature type="region of interest" description="Disordered" evidence="13">
    <location>
        <begin position="101"/>
        <end position="200"/>
    </location>
</feature>
<keyword evidence="10" id="KW-1015">Disulfide bond</keyword>
<dbReference type="InterPro" id="IPR036048">
    <property type="entry name" value="Interleukin_8-like_sf"/>
</dbReference>
<evidence type="ECO:0000256" key="5">
    <source>
        <dbReference type="ARBA" id="ARBA00022514"/>
    </source>
</evidence>
<evidence type="ECO:0000256" key="12">
    <source>
        <dbReference type="ARBA" id="ARBA00032815"/>
    </source>
</evidence>
<dbReference type="InterPro" id="IPR048585">
    <property type="entry name" value="CXCL16_dom"/>
</dbReference>
<evidence type="ECO:0000256" key="10">
    <source>
        <dbReference type="ARBA" id="ARBA00023157"/>
    </source>
</evidence>
<protein>
    <recommendedName>
        <fullName evidence="3">C-X-C motif chemokine 16</fullName>
    </recommendedName>
    <alternativeName>
        <fullName evidence="12">Transmembrane chemokine CXCL16</fullName>
    </alternativeName>
</protein>
<dbReference type="Gene3D" id="2.40.50.40">
    <property type="match status" value="1"/>
</dbReference>
<evidence type="ECO:0000256" key="6">
    <source>
        <dbReference type="ARBA" id="ARBA00022692"/>
    </source>
</evidence>
<evidence type="ECO:0000313" key="18">
    <source>
        <dbReference type="RefSeq" id="XP_018109226.1"/>
    </source>
</evidence>
<keyword evidence="8 14" id="KW-1133">Transmembrane helix</keyword>
<dbReference type="GO" id="GO:0005615">
    <property type="term" value="C:extracellular space"/>
    <property type="evidence" value="ECO:0007669"/>
    <property type="project" value="UniProtKB-KW"/>
</dbReference>
<dbReference type="KEGG" id="xla:108711734"/>
<keyword evidence="5" id="KW-0202">Cytokine</keyword>
<organism evidence="18">
    <name type="scientific">Xenopus laevis</name>
    <name type="common">African clawed frog</name>
    <dbReference type="NCBI Taxonomy" id="8355"/>
    <lineage>
        <taxon>Eukaryota</taxon>
        <taxon>Metazoa</taxon>
        <taxon>Chordata</taxon>
        <taxon>Craniata</taxon>
        <taxon>Vertebrata</taxon>
        <taxon>Euteleostomi</taxon>
        <taxon>Amphibia</taxon>
        <taxon>Batrachia</taxon>
        <taxon>Anura</taxon>
        <taxon>Pipoidea</taxon>
        <taxon>Pipidae</taxon>
        <taxon>Xenopodinae</taxon>
        <taxon>Xenopus</taxon>
        <taxon>Xenopus</taxon>
    </lineage>
</organism>
<dbReference type="GeneID" id="108711734"/>
<dbReference type="AlphaFoldDB" id="A0A1L8H354"/>
<evidence type="ECO:0000256" key="14">
    <source>
        <dbReference type="SAM" id="Phobius"/>
    </source>
</evidence>
<dbReference type="Proteomes" id="UP000186698">
    <property type="component" value="Chromosome 3L"/>
</dbReference>
<dbReference type="GO" id="GO:0008009">
    <property type="term" value="F:chemokine activity"/>
    <property type="evidence" value="ECO:0007669"/>
    <property type="project" value="InterPro"/>
</dbReference>
<evidence type="ECO:0000256" key="11">
    <source>
        <dbReference type="ARBA" id="ARBA00023180"/>
    </source>
</evidence>
<keyword evidence="17" id="KW-1185">Reference proteome</keyword>
<evidence type="ECO:0000256" key="15">
    <source>
        <dbReference type="SAM" id="SignalP"/>
    </source>
</evidence>
<dbReference type="PANTHER" id="PTHR14385:SF0">
    <property type="entry name" value="C-X-C MOTIF CHEMOKINE 16"/>
    <property type="match status" value="1"/>
</dbReference>
<dbReference type="GO" id="GO:0005041">
    <property type="term" value="F:low-density lipoprotein particle receptor activity"/>
    <property type="evidence" value="ECO:0007669"/>
    <property type="project" value="InterPro"/>
</dbReference>
<feature type="domain" description="C-X-C motif chemokine 16" evidence="16">
    <location>
        <begin position="26"/>
        <end position="88"/>
    </location>
</feature>
<evidence type="ECO:0000256" key="8">
    <source>
        <dbReference type="ARBA" id="ARBA00022989"/>
    </source>
</evidence>
<feature type="compositionally biased region" description="Polar residues" evidence="13">
    <location>
        <begin position="141"/>
        <end position="151"/>
    </location>
</feature>
<sequence length="251" mass="27946">MSQPVLLLLVWLMSLHSAVAQYAEKGGCCDHLQPKKRPEPDMLKLYKQKVKTYVECPHSRVQLKFPNRNVCASKHDEWVQELICHIKKDSTDSFCAKYKDPASGPDYSKGSEQAPPTIPPARAESITESNSKQAPGVVVTQPVSIVTSHRPTSGKEEAPTEYAAVPSDNEAAPSEYPVVNQEGEDSERLEDSKWKDRKEAGITSSTRTAIISLVFISLFLMALVAFLICRTRKRQESHTELEKMGLSSSEE</sequence>
<evidence type="ECO:0000256" key="13">
    <source>
        <dbReference type="SAM" id="MobiDB-lite"/>
    </source>
</evidence>
<name>A0A1L8H354_XENLA</name>
<keyword evidence="7 15" id="KW-0732">Signal</keyword>
<keyword evidence="9 14" id="KW-0472">Membrane</keyword>
<evidence type="ECO:0000256" key="1">
    <source>
        <dbReference type="ARBA" id="ARBA00004479"/>
    </source>
</evidence>
<dbReference type="GO" id="GO:0034341">
    <property type="term" value="P:response to type II interferon"/>
    <property type="evidence" value="ECO:0007669"/>
    <property type="project" value="InterPro"/>
</dbReference>
<evidence type="ECO:0000313" key="19">
    <source>
        <dbReference type="RefSeq" id="XP_018109228.1"/>
    </source>
</evidence>
<dbReference type="GO" id="GO:0034612">
    <property type="term" value="P:response to tumor necrosis factor"/>
    <property type="evidence" value="ECO:0007669"/>
    <property type="project" value="InterPro"/>
</dbReference>
<reference evidence="18 19" key="1">
    <citation type="submission" date="2022-04" db="UniProtKB">
        <authorList>
            <consortium name="RefSeq"/>
        </authorList>
    </citation>
    <scope>IDENTIFICATION</scope>
    <source>
        <strain evidence="18 19">J_2021</strain>
        <tissue evidence="18 19">Erythrocytes</tissue>
    </source>
</reference>
<keyword evidence="11" id="KW-0325">Glycoprotein</keyword>